<proteinExistence type="inferred from homology"/>
<comment type="similarity">
    <text evidence="6">Belongs to the methyltransferase superfamily. RNA methyltransferase RsmG family.</text>
</comment>
<gene>
    <name evidence="6" type="primary">rsmG</name>
    <name evidence="7" type="ORF">ETSY1_16855</name>
</gene>
<feature type="binding site" evidence="6">
    <location>
        <position position="143"/>
    </location>
    <ligand>
        <name>S-adenosyl-L-methionine</name>
        <dbReference type="ChEBI" id="CHEBI:59789"/>
    </ligand>
</feature>
<dbReference type="Pfam" id="PF02527">
    <property type="entry name" value="GidB"/>
    <property type="match status" value="1"/>
</dbReference>
<dbReference type="PANTHER" id="PTHR31760:SF0">
    <property type="entry name" value="S-ADENOSYL-L-METHIONINE-DEPENDENT METHYLTRANSFERASES SUPERFAMILY PROTEIN"/>
    <property type="match status" value="1"/>
</dbReference>
<dbReference type="NCBIfam" id="TIGR00138">
    <property type="entry name" value="rsmG_gidB"/>
    <property type="match status" value="1"/>
</dbReference>
<keyword evidence="3 6" id="KW-0489">Methyltransferase</keyword>
<sequence length="224" mass="24184">MSRQGLSLTEAQLDGLVGYLELLQQWQRHLNLTGLRDLEQLIDVLILESLDFLQGAFLSGAKRVLDLGTGAGVPGLPLAICQPQLEMTLLDRSQKKMIFVRRVISRLQLSHCRTEIDSAEGLSRRLQLAPPMPDGRFDAVVTRGVGTVSHLLSLAGPLLRPGGVLLLRKPRQTPELEAAAPVLASGGWADVQTVCLQPMGQSPGHAGVSWALLAIVKPATEPSR</sequence>
<comment type="caution">
    <text evidence="6">Lacks conserved residue(s) required for the propagation of feature annotation.</text>
</comment>
<accession>W4LLF5</accession>
<dbReference type="Proteomes" id="UP000019141">
    <property type="component" value="Unassembled WGS sequence"/>
</dbReference>
<evidence type="ECO:0000256" key="1">
    <source>
        <dbReference type="ARBA" id="ARBA00022490"/>
    </source>
</evidence>
<evidence type="ECO:0000256" key="6">
    <source>
        <dbReference type="HAMAP-Rule" id="MF_00074"/>
    </source>
</evidence>
<dbReference type="Gene3D" id="3.40.50.150">
    <property type="entry name" value="Vaccinia Virus protein VP39"/>
    <property type="match status" value="1"/>
</dbReference>
<evidence type="ECO:0000313" key="7">
    <source>
        <dbReference type="EMBL" id="ETW98923.1"/>
    </source>
</evidence>
<keyword evidence="5 6" id="KW-0949">S-adenosyl-L-methionine</keyword>
<keyword evidence="1 6" id="KW-0963">Cytoplasm</keyword>
<organism evidence="7 8">
    <name type="scientific">Entotheonella factor</name>
    <dbReference type="NCBI Taxonomy" id="1429438"/>
    <lineage>
        <taxon>Bacteria</taxon>
        <taxon>Pseudomonadati</taxon>
        <taxon>Nitrospinota/Tectimicrobiota group</taxon>
        <taxon>Candidatus Tectimicrobiota</taxon>
        <taxon>Candidatus Entotheonellia</taxon>
        <taxon>Candidatus Entotheonellales</taxon>
        <taxon>Candidatus Entotheonellaceae</taxon>
        <taxon>Candidatus Entotheonella</taxon>
    </lineage>
</organism>
<dbReference type="CDD" id="cd02440">
    <property type="entry name" value="AdoMet_MTases"/>
    <property type="match status" value="1"/>
</dbReference>
<dbReference type="AlphaFoldDB" id="W4LLF5"/>
<protein>
    <recommendedName>
        <fullName evidence="6">Ribosomal RNA small subunit methyltransferase G</fullName>
        <ecNumber evidence="6">2.1.1.-</ecNumber>
    </recommendedName>
    <alternativeName>
        <fullName evidence="6">16S rRNA 7-methylguanosine methyltransferase</fullName>
        <shortName evidence="6">16S rRNA m7G methyltransferase</shortName>
    </alternativeName>
</protein>
<feature type="binding site" evidence="6">
    <location>
        <begin position="126"/>
        <end position="127"/>
    </location>
    <ligand>
        <name>S-adenosyl-L-methionine</name>
        <dbReference type="ChEBI" id="CHEBI:59789"/>
    </ligand>
</feature>
<comment type="caution">
    <text evidence="7">The sequence shown here is derived from an EMBL/GenBank/DDBJ whole genome shotgun (WGS) entry which is preliminary data.</text>
</comment>
<comment type="subcellular location">
    <subcellularLocation>
        <location evidence="6">Cytoplasm</location>
    </subcellularLocation>
</comment>
<dbReference type="InterPro" id="IPR029063">
    <property type="entry name" value="SAM-dependent_MTases_sf"/>
</dbReference>
<dbReference type="PIRSF" id="PIRSF003078">
    <property type="entry name" value="GidB"/>
    <property type="match status" value="1"/>
</dbReference>
<evidence type="ECO:0000256" key="5">
    <source>
        <dbReference type="ARBA" id="ARBA00022691"/>
    </source>
</evidence>
<evidence type="ECO:0000256" key="4">
    <source>
        <dbReference type="ARBA" id="ARBA00022679"/>
    </source>
</evidence>
<dbReference type="PANTHER" id="PTHR31760">
    <property type="entry name" value="S-ADENOSYL-L-METHIONINE-DEPENDENT METHYLTRANSFERASES SUPERFAMILY PROTEIN"/>
    <property type="match status" value="1"/>
</dbReference>
<keyword evidence="8" id="KW-1185">Reference proteome</keyword>
<feature type="binding site" evidence="6">
    <location>
        <begin position="91"/>
        <end position="93"/>
    </location>
    <ligand>
        <name>S-adenosyl-L-methionine</name>
        <dbReference type="ChEBI" id="CHEBI:59789"/>
    </ligand>
</feature>
<dbReference type="EMBL" id="AZHW01000502">
    <property type="protein sequence ID" value="ETW98923.1"/>
    <property type="molecule type" value="Genomic_DNA"/>
</dbReference>
<dbReference type="HOGENOM" id="CLU_065341_2_0_7"/>
<reference evidence="7 8" key="1">
    <citation type="journal article" date="2014" name="Nature">
        <title>An environmental bacterial taxon with a large and distinct metabolic repertoire.</title>
        <authorList>
            <person name="Wilson M.C."/>
            <person name="Mori T."/>
            <person name="Ruckert C."/>
            <person name="Uria A.R."/>
            <person name="Helf M.J."/>
            <person name="Takada K."/>
            <person name="Gernert C."/>
            <person name="Steffens U.A."/>
            <person name="Heycke N."/>
            <person name="Schmitt S."/>
            <person name="Rinke C."/>
            <person name="Helfrich E.J."/>
            <person name="Brachmann A.O."/>
            <person name="Gurgui C."/>
            <person name="Wakimoto T."/>
            <person name="Kracht M."/>
            <person name="Crusemann M."/>
            <person name="Hentschel U."/>
            <person name="Abe I."/>
            <person name="Matsunaga S."/>
            <person name="Kalinowski J."/>
            <person name="Takeyama H."/>
            <person name="Piel J."/>
        </authorList>
    </citation>
    <scope>NUCLEOTIDE SEQUENCE [LARGE SCALE GENOMIC DNA]</scope>
    <source>
        <strain evidence="8">TSY1</strain>
    </source>
</reference>
<dbReference type="SUPFAM" id="SSF53335">
    <property type="entry name" value="S-adenosyl-L-methionine-dependent methyltransferases"/>
    <property type="match status" value="1"/>
</dbReference>
<evidence type="ECO:0000256" key="2">
    <source>
        <dbReference type="ARBA" id="ARBA00022552"/>
    </source>
</evidence>
<feature type="binding site" evidence="6">
    <location>
        <position position="68"/>
    </location>
    <ligand>
        <name>S-adenosyl-L-methionine</name>
        <dbReference type="ChEBI" id="CHEBI:59789"/>
    </ligand>
</feature>
<dbReference type="GO" id="GO:0070043">
    <property type="term" value="F:rRNA (guanine-N7-)-methyltransferase activity"/>
    <property type="evidence" value="ECO:0007669"/>
    <property type="project" value="UniProtKB-UniRule"/>
</dbReference>
<dbReference type="GO" id="GO:0005829">
    <property type="term" value="C:cytosol"/>
    <property type="evidence" value="ECO:0007669"/>
    <property type="project" value="TreeGrafter"/>
</dbReference>
<dbReference type="EC" id="2.1.1.-" evidence="6"/>
<evidence type="ECO:0000256" key="3">
    <source>
        <dbReference type="ARBA" id="ARBA00022603"/>
    </source>
</evidence>
<dbReference type="HAMAP" id="MF_00074">
    <property type="entry name" value="16SrRNA_methyltr_G"/>
    <property type="match status" value="1"/>
</dbReference>
<evidence type="ECO:0000313" key="8">
    <source>
        <dbReference type="Proteomes" id="UP000019141"/>
    </source>
</evidence>
<keyword evidence="4 6" id="KW-0808">Transferase</keyword>
<keyword evidence="2 6" id="KW-0698">rRNA processing</keyword>
<name>W4LLF5_ENTF1</name>
<dbReference type="InterPro" id="IPR003682">
    <property type="entry name" value="rRNA_ssu_MeTfrase_G"/>
</dbReference>
<comment type="function">
    <text evidence="6">Specifically methylates the N7 position of a guanine in 16S rRNA.</text>
</comment>